<reference evidence="9 10" key="1">
    <citation type="journal article" date="2014" name="Agronomy (Basel)">
        <title>A Draft Genome Sequence for Ensete ventricosum, the Drought-Tolerant Tree Against Hunger.</title>
        <authorList>
            <person name="Harrison J."/>
            <person name="Moore K.A."/>
            <person name="Paszkiewicz K."/>
            <person name="Jones T."/>
            <person name="Grant M."/>
            <person name="Ambacheew D."/>
            <person name="Muzemil S."/>
            <person name="Studholme D.J."/>
        </authorList>
    </citation>
    <scope>NUCLEOTIDE SEQUENCE [LARGE SCALE GENOMIC DNA]</scope>
</reference>
<comment type="similarity">
    <text evidence="2">Belongs to the SHI protein family.</text>
</comment>
<sequence>HFAVCSSDPSPSFLPLLSLFPPTRYEAPIPALDGDQRQKKPFKNGRREKGGTARERTEAQLVSLQKRTEVEGRKQPKIMAGTSFKRGDEDHARCSRRRSGSETVHARFTEGGCGVQRRGQQGAGGVASGRRFLSDTGAFADWVASSAATGRGDDLCLGFGAGGGGGAGGGTGAAGVVWAGSSSSSAAPAAGGRQASGYGVTADMGMVLLASAASFNQQHHHASLLSSSAADQHPIIPLLAAAPCLVDDENVARSKHGGIQLWQSPLPQPPHHQNYLPPTHGANPNPNLNPNPTLSNYLGKSMLTMLDAGGILAGVGAAVGGGVATCQDCGNQAKKDCSHHRCRTCCKSRGFECSTHVKSTWVPAARRRDRQRTALAAGSSASTSKKPRLVASQSATASHTFISNDNPPGSCDTTSGHQDASIRERLPGQVRAQAVFRCVRVTSIDDGEDQYAYHAVVKIGGRVFKGLLYGQGVHDGGDHGDEAKDRIPDISELHLGSHNGGGSSPSPLLQSGVFGGSAGLIGGANYGNQIS</sequence>
<evidence type="ECO:0000313" key="10">
    <source>
        <dbReference type="Proteomes" id="UP000287651"/>
    </source>
</evidence>
<evidence type="ECO:0000313" key="9">
    <source>
        <dbReference type="EMBL" id="RRT78006.1"/>
    </source>
</evidence>
<dbReference type="GO" id="GO:0003677">
    <property type="term" value="F:DNA binding"/>
    <property type="evidence" value="ECO:0007669"/>
    <property type="project" value="UniProtKB-KW"/>
</dbReference>
<dbReference type="GO" id="GO:0046872">
    <property type="term" value="F:metal ion binding"/>
    <property type="evidence" value="ECO:0007669"/>
    <property type="project" value="UniProtKB-KW"/>
</dbReference>
<keyword evidence="6" id="KW-0010">Activator</keyword>
<feature type="region of interest" description="Disordered" evidence="8">
    <location>
        <begin position="365"/>
        <end position="426"/>
    </location>
</feature>
<dbReference type="PANTHER" id="PTHR31604">
    <property type="entry name" value="PROTEIN LATERAL ROOT PRIMORDIUM 1"/>
    <property type="match status" value="1"/>
</dbReference>
<evidence type="ECO:0000256" key="1">
    <source>
        <dbReference type="ARBA" id="ARBA00004123"/>
    </source>
</evidence>
<feature type="region of interest" description="Disordered" evidence="8">
    <location>
        <begin position="28"/>
        <end position="56"/>
    </location>
</feature>
<dbReference type="InterPro" id="IPR007818">
    <property type="entry name" value="SHI"/>
</dbReference>
<dbReference type="GO" id="GO:0003700">
    <property type="term" value="F:DNA-binding transcription factor activity"/>
    <property type="evidence" value="ECO:0007669"/>
    <property type="project" value="InterPro"/>
</dbReference>
<name>A0A427AP48_ENSVE</name>
<dbReference type="Proteomes" id="UP000287651">
    <property type="component" value="Unassembled WGS sequence"/>
</dbReference>
<evidence type="ECO:0000256" key="3">
    <source>
        <dbReference type="ARBA" id="ARBA00022723"/>
    </source>
</evidence>
<protein>
    <submittedName>
        <fullName evidence="9">Uncharacterized protein</fullName>
    </submittedName>
</protein>
<evidence type="ECO:0000256" key="4">
    <source>
        <dbReference type="ARBA" id="ARBA00022833"/>
    </source>
</evidence>
<keyword evidence="7" id="KW-0539">Nucleus</keyword>
<dbReference type="NCBIfam" id="TIGR01623">
    <property type="entry name" value="put_zinc_LRP1"/>
    <property type="match status" value="1"/>
</dbReference>
<evidence type="ECO:0000256" key="5">
    <source>
        <dbReference type="ARBA" id="ARBA00023125"/>
    </source>
</evidence>
<feature type="compositionally biased region" description="Polar residues" evidence="8">
    <location>
        <begin position="391"/>
        <end position="418"/>
    </location>
</feature>
<organism evidence="9 10">
    <name type="scientific">Ensete ventricosum</name>
    <name type="common">Abyssinian banana</name>
    <name type="synonym">Musa ensete</name>
    <dbReference type="NCBI Taxonomy" id="4639"/>
    <lineage>
        <taxon>Eukaryota</taxon>
        <taxon>Viridiplantae</taxon>
        <taxon>Streptophyta</taxon>
        <taxon>Embryophyta</taxon>
        <taxon>Tracheophyta</taxon>
        <taxon>Spermatophyta</taxon>
        <taxon>Magnoliopsida</taxon>
        <taxon>Liliopsida</taxon>
        <taxon>Zingiberales</taxon>
        <taxon>Musaceae</taxon>
        <taxon>Ensete</taxon>
    </lineage>
</organism>
<evidence type="ECO:0000256" key="2">
    <source>
        <dbReference type="ARBA" id="ARBA00006911"/>
    </source>
</evidence>
<feature type="compositionally biased region" description="Low complexity" evidence="8">
    <location>
        <begin position="373"/>
        <end position="384"/>
    </location>
</feature>
<keyword evidence="3" id="KW-0479">Metal-binding</keyword>
<evidence type="ECO:0000256" key="8">
    <source>
        <dbReference type="SAM" id="MobiDB-lite"/>
    </source>
</evidence>
<dbReference type="GO" id="GO:0045893">
    <property type="term" value="P:positive regulation of DNA-templated transcription"/>
    <property type="evidence" value="ECO:0007669"/>
    <property type="project" value="TreeGrafter"/>
</dbReference>
<feature type="compositionally biased region" description="Basic and acidic residues" evidence="8">
    <location>
        <begin position="45"/>
        <end position="56"/>
    </location>
</feature>
<dbReference type="PANTHER" id="PTHR31604:SF30">
    <property type="entry name" value="PROTEIN LATERAL ROOT PRIMORDIUM 1"/>
    <property type="match status" value="1"/>
</dbReference>
<dbReference type="Pfam" id="PF05142">
    <property type="entry name" value="DUF702"/>
    <property type="match status" value="1"/>
</dbReference>
<comment type="caution">
    <text evidence="9">The sequence shown here is derived from an EMBL/GenBank/DDBJ whole genome shotgun (WGS) entry which is preliminary data.</text>
</comment>
<keyword evidence="5" id="KW-0238">DNA-binding</keyword>
<comment type="subcellular location">
    <subcellularLocation>
        <location evidence="1">Nucleus</location>
    </subcellularLocation>
</comment>
<accession>A0A427AP48</accession>
<dbReference type="GO" id="GO:0005634">
    <property type="term" value="C:nucleus"/>
    <property type="evidence" value="ECO:0007669"/>
    <property type="project" value="UniProtKB-SubCell"/>
</dbReference>
<dbReference type="InterPro" id="IPR006510">
    <property type="entry name" value="Znf_LRP1"/>
</dbReference>
<evidence type="ECO:0000256" key="7">
    <source>
        <dbReference type="ARBA" id="ARBA00023242"/>
    </source>
</evidence>
<dbReference type="NCBIfam" id="TIGR01624">
    <property type="entry name" value="LRP1_Cterm"/>
    <property type="match status" value="1"/>
</dbReference>
<gene>
    <name evidence="9" type="ORF">B296_00009829</name>
</gene>
<evidence type="ECO:0000256" key="6">
    <source>
        <dbReference type="ARBA" id="ARBA00023159"/>
    </source>
</evidence>
<dbReference type="InterPro" id="IPR006511">
    <property type="entry name" value="SHI_C"/>
</dbReference>
<dbReference type="AlphaFoldDB" id="A0A427AP48"/>
<feature type="non-terminal residue" evidence="9">
    <location>
        <position position="1"/>
    </location>
</feature>
<dbReference type="EMBL" id="AMZH03001782">
    <property type="protein sequence ID" value="RRT78006.1"/>
    <property type="molecule type" value="Genomic_DNA"/>
</dbReference>
<keyword evidence="4" id="KW-0862">Zinc</keyword>
<proteinExistence type="inferred from homology"/>